<name>A0AC35UFD6_9BILA</name>
<sequence length="437" mass="47557">MGSSDVSHAFSTSYGSKVLNLKQIYILACIFETLGAILLGYNVIDEIRKGVIETNVYVGSELILFFGQIAILGGASIWLIIALVMALPVSTTHAIIGATVGMSIVNKGLGSIQWFEIVKIALSWVISPVLSGFISMSLYVFVDHIILRRADPFKNGMIALPFFYFVCISFNTFMVIYQGSKLLGLHSMSIEMALSVSLVCGSIVGLGVEFVLKPRIINWIKKHKEENGVDLQAKAVNGGAVVGDIKVEAKKDVFFMNWLLPLPDRPQEFKVYKMFVVLQTCTACFAGFAHGANDMSNSVYPLITLLSIYNEHNVLQQGEVPISVLLFGIFGICVGLCLFGHRVMKTVGDRMSEINPCSGFTIEFGAAFTAIVASKFGLPISTTHAICGSIVAVGMVRSRNGVNWKLFRTIAAAWVITLPASAALAGLIAFIFKRWVI</sequence>
<proteinExistence type="predicted"/>
<reference evidence="2" key="1">
    <citation type="submission" date="2016-11" db="UniProtKB">
        <authorList>
            <consortium name="WormBaseParasite"/>
        </authorList>
    </citation>
    <scope>IDENTIFICATION</scope>
    <source>
        <strain evidence="2">KR3021</strain>
    </source>
</reference>
<evidence type="ECO:0000313" key="2">
    <source>
        <dbReference type="WBParaSite" id="RSKR_0001085800.1"/>
    </source>
</evidence>
<dbReference type="WBParaSite" id="RSKR_0001085800.1">
    <property type="protein sequence ID" value="RSKR_0001085800.1"/>
    <property type="gene ID" value="RSKR_0001085800"/>
</dbReference>
<dbReference type="Proteomes" id="UP000095286">
    <property type="component" value="Unplaced"/>
</dbReference>
<accession>A0AC35UFD6</accession>
<organism evidence="1 2">
    <name type="scientific">Rhabditophanes sp. KR3021</name>
    <dbReference type="NCBI Taxonomy" id="114890"/>
    <lineage>
        <taxon>Eukaryota</taxon>
        <taxon>Metazoa</taxon>
        <taxon>Ecdysozoa</taxon>
        <taxon>Nematoda</taxon>
        <taxon>Chromadorea</taxon>
        <taxon>Rhabditida</taxon>
        <taxon>Tylenchina</taxon>
        <taxon>Panagrolaimomorpha</taxon>
        <taxon>Strongyloidoidea</taxon>
        <taxon>Alloionematidae</taxon>
        <taxon>Rhabditophanes</taxon>
    </lineage>
</organism>
<evidence type="ECO:0000313" key="1">
    <source>
        <dbReference type="Proteomes" id="UP000095286"/>
    </source>
</evidence>
<protein>
    <submittedName>
        <fullName evidence="2">Phosphate transporter</fullName>
    </submittedName>
</protein>